<sequence length="95" mass="9731">MQIPSASASGLQALQSAQQGLAQATTTVAQPDPKPQPEATESQSLKSDTVTLSSQAQDKTSALIDATQAGHQGEVATRVIEAENETVGSLINISV</sequence>
<evidence type="ECO:0000313" key="3">
    <source>
        <dbReference type="Proteomes" id="UP000291106"/>
    </source>
</evidence>
<evidence type="ECO:0000256" key="1">
    <source>
        <dbReference type="SAM" id="MobiDB-lite"/>
    </source>
</evidence>
<proteinExistence type="predicted"/>
<feature type="region of interest" description="Disordered" evidence="1">
    <location>
        <begin position="1"/>
        <end position="57"/>
    </location>
</feature>
<organism evidence="2 3">
    <name type="scientific">Shewanella maritima</name>
    <dbReference type="NCBI Taxonomy" id="2520507"/>
    <lineage>
        <taxon>Bacteria</taxon>
        <taxon>Pseudomonadati</taxon>
        <taxon>Pseudomonadota</taxon>
        <taxon>Gammaproteobacteria</taxon>
        <taxon>Alteromonadales</taxon>
        <taxon>Shewanellaceae</taxon>
        <taxon>Shewanella</taxon>
    </lineage>
</organism>
<name>A0A411PME8_9GAMM</name>
<evidence type="ECO:0000313" key="2">
    <source>
        <dbReference type="EMBL" id="QBF84717.1"/>
    </source>
</evidence>
<dbReference type="Proteomes" id="UP000291106">
    <property type="component" value="Chromosome"/>
</dbReference>
<feature type="compositionally biased region" description="Low complexity" evidence="1">
    <location>
        <begin position="1"/>
        <end position="24"/>
    </location>
</feature>
<dbReference type="RefSeq" id="WP_130603101.1">
    <property type="nucleotide sequence ID" value="NZ_CP036200.1"/>
</dbReference>
<protein>
    <submittedName>
        <fullName evidence="2">Chemotaxis protein</fullName>
    </submittedName>
</protein>
<dbReference type="OrthoDB" id="6270180at2"/>
<keyword evidence="3" id="KW-1185">Reference proteome</keyword>
<accession>A0A411PME8</accession>
<reference evidence="2 3" key="1">
    <citation type="submission" date="2019-02" db="EMBL/GenBank/DDBJ databases">
        <title>Shewanella sp. D4-2 isolated from Dokdo Island.</title>
        <authorList>
            <person name="Baek K."/>
        </authorList>
    </citation>
    <scope>NUCLEOTIDE SEQUENCE [LARGE SCALE GENOMIC DNA]</scope>
    <source>
        <strain evidence="2 3">D4-2</strain>
    </source>
</reference>
<gene>
    <name evidence="2" type="ORF">EXU30_20115</name>
</gene>
<dbReference type="EMBL" id="CP036200">
    <property type="protein sequence ID" value="QBF84717.1"/>
    <property type="molecule type" value="Genomic_DNA"/>
</dbReference>
<dbReference type="KEGG" id="smai:EXU30_20115"/>
<feature type="compositionally biased region" description="Polar residues" evidence="1">
    <location>
        <begin position="39"/>
        <end position="57"/>
    </location>
</feature>
<dbReference type="AlphaFoldDB" id="A0A411PME8"/>